<gene>
    <name evidence="1" type="ORF">ANN_08819</name>
</gene>
<sequence length="163" mass="18847">MAGLCKGGNEPPGSLKATPFHKMSLFLFMKRMWHPEIAKLPHIEMIIRTAGAELWGVFSICQYIISRSMTFVSRKKSILSRLRTSHNLRDIAKGQFRSPQWKEQVDRMDEEYAPQVISKYRLAGRRNVDRPEDEIIRSVSFNMDQITKPCEDDDLFKGKLSVS</sequence>
<organism evidence="1 2">
    <name type="scientific">Periplaneta americana</name>
    <name type="common">American cockroach</name>
    <name type="synonym">Blatta americana</name>
    <dbReference type="NCBI Taxonomy" id="6978"/>
    <lineage>
        <taxon>Eukaryota</taxon>
        <taxon>Metazoa</taxon>
        <taxon>Ecdysozoa</taxon>
        <taxon>Arthropoda</taxon>
        <taxon>Hexapoda</taxon>
        <taxon>Insecta</taxon>
        <taxon>Pterygota</taxon>
        <taxon>Neoptera</taxon>
        <taxon>Polyneoptera</taxon>
        <taxon>Dictyoptera</taxon>
        <taxon>Blattodea</taxon>
        <taxon>Blattoidea</taxon>
        <taxon>Blattidae</taxon>
        <taxon>Blattinae</taxon>
        <taxon>Periplaneta</taxon>
    </lineage>
</organism>
<evidence type="ECO:0000313" key="2">
    <source>
        <dbReference type="Proteomes" id="UP001148838"/>
    </source>
</evidence>
<dbReference type="EMBL" id="JAJSOF020000017">
    <property type="protein sequence ID" value="KAJ4440671.1"/>
    <property type="molecule type" value="Genomic_DNA"/>
</dbReference>
<keyword evidence="2" id="KW-1185">Reference proteome</keyword>
<evidence type="ECO:0000313" key="1">
    <source>
        <dbReference type="EMBL" id="KAJ4440671.1"/>
    </source>
</evidence>
<accession>A0ABQ8T3V9</accession>
<reference evidence="1 2" key="1">
    <citation type="journal article" date="2022" name="Allergy">
        <title>Genome assembly and annotation of Periplaneta americana reveal a comprehensive cockroach allergen profile.</title>
        <authorList>
            <person name="Wang L."/>
            <person name="Xiong Q."/>
            <person name="Saelim N."/>
            <person name="Wang L."/>
            <person name="Nong W."/>
            <person name="Wan A.T."/>
            <person name="Shi M."/>
            <person name="Liu X."/>
            <person name="Cao Q."/>
            <person name="Hui J.H.L."/>
            <person name="Sookrung N."/>
            <person name="Leung T.F."/>
            <person name="Tungtrongchitr A."/>
            <person name="Tsui S.K.W."/>
        </authorList>
    </citation>
    <scope>NUCLEOTIDE SEQUENCE [LARGE SCALE GENOMIC DNA]</scope>
    <source>
        <strain evidence="1">PWHHKU_190912</strain>
    </source>
</reference>
<comment type="caution">
    <text evidence="1">The sequence shown here is derived from an EMBL/GenBank/DDBJ whole genome shotgun (WGS) entry which is preliminary data.</text>
</comment>
<proteinExistence type="predicted"/>
<name>A0ABQ8T3V9_PERAM</name>
<protein>
    <submittedName>
        <fullName evidence="1">Uncharacterized protein</fullName>
    </submittedName>
</protein>
<dbReference type="Proteomes" id="UP001148838">
    <property type="component" value="Unassembled WGS sequence"/>
</dbReference>